<accession>A0A0E9UHD8</accession>
<reference evidence="1" key="2">
    <citation type="journal article" date="2015" name="Fish Shellfish Immunol.">
        <title>Early steps in the European eel (Anguilla anguilla)-Vibrio vulnificus interaction in the gills: Role of the RtxA13 toxin.</title>
        <authorList>
            <person name="Callol A."/>
            <person name="Pajuelo D."/>
            <person name="Ebbesson L."/>
            <person name="Teles M."/>
            <person name="MacKenzie S."/>
            <person name="Amaro C."/>
        </authorList>
    </citation>
    <scope>NUCLEOTIDE SEQUENCE</scope>
</reference>
<dbReference type="EMBL" id="GBXM01043922">
    <property type="protein sequence ID" value="JAH64655.1"/>
    <property type="molecule type" value="Transcribed_RNA"/>
</dbReference>
<name>A0A0E9UHD8_ANGAN</name>
<sequence length="99" mass="10842">MRTLRFTGPLLCKRGEKIMHGERLTKIIIPSGPSLPSPKLIILCRCSGRLPWVLRIQEPGAKSSLPSGHVGNIVLPGSLRSFLWKGGSSFPEVFYEVSG</sequence>
<protein>
    <submittedName>
        <fullName evidence="1">Uncharacterized protein</fullName>
    </submittedName>
</protein>
<evidence type="ECO:0000313" key="1">
    <source>
        <dbReference type="EMBL" id="JAH64655.1"/>
    </source>
</evidence>
<proteinExistence type="predicted"/>
<dbReference type="AlphaFoldDB" id="A0A0E9UHD8"/>
<reference evidence="1" key="1">
    <citation type="submission" date="2014-11" db="EMBL/GenBank/DDBJ databases">
        <authorList>
            <person name="Amaro Gonzalez C."/>
        </authorList>
    </citation>
    <scope>NUCLEOTIDE SEQUENCE</scope>
</reference>
<organism evidence="1">
    <name type="scientific">Anguilla anguilla</name>
    <name type="common">European freshwater eel</name>
    <name type="synonym">Muraena anguilla</name>
    <dbReference type="NCBI Taxonomy" id="7936"/>
    <lineage>
        <taxon>Eukaryota</taxon>
        <taxon>Metazoa</taxon>
        <taxon>Chordata</taxon>
        <taxon>Craniata</taxon>
        <taxon>Vertebrata</taxon>
        <taxon>Euteleostomi</taxon>
        <taxon>Actinopterygii</taxon>
        <taxon>Neopterygii</taxon>
        <taxon>Teleostei</taxon>
        <taxon>Anguilliformes</taxon>
        <taxon>Anguillidae</taxon>
        <taxon>Anguilla</taxon>
    </lineage>
</organism>